<keyword evidence="2" id="KW-0472">Membrane</keyword>
<evidence type="ECO:0000259" key="4">
    <source>
        <dbReference type="PROSITE" id="PS50011"/>
    </source>
</evidence>
<evidence type="ECO:0000313" key="6">
    <source>
        <dbReference type="Proteomes" id="UP001165090"/>
    </source>
</evidence>
<feature type="signal peptide" evidence="3">
    <location>
        <begin position="1"/>
        <end position="24"/>
    </location>
</feature>
<feature type="compositionally biased region" description="Low complexity" evidence="1">
    <location>
        <begin position="129"/>
        <end position="153"/>
    </location>
</feature>
<dbReference type="SUPFAM" id="SSF56112">
    <property type="entry name" value="Protein kinase-like (PK-like)"/>
    <property type="match status" value="1"/>
</dbReference>
<evidence type="ECO:0000313" key="5">
    <source>
        <dbReference type="EMBL" id="GLI63051.1"/>
    </source>
</evidence>
<evidence type="ECO:0000256" key="1">
    <source>
        <dbReference type="SAM" id="MobiDB-lite"/>
    </source>
</evidence>
<keyword evidence="3" id="KW-0732">Signal</keyword>
<reference evidence="5 6" key="1">
    <citation type="journal article" date="2023" name="IScience">
        <title>Expanded male sex-determining region conserved during the evolution of homothallism in the green alga Volvox.</title>
        <authorList>
            <person name="Yamamoto K."/>
            <person name="Matsuzaki R."/>
            <person name="Mahakham W."/>
            <person name="Heman W."/>
            <person name="Sekimoto H."/>
            <person name="Kawachi M."/>
            <person name="Minakuchi Y."/>
            <person name="Toyoda A."/>
            <person name="Nozaki H."/>
        </authorList>
    </citation>
    <scope>NUCLEOTIDE SEQUENCE [LARGE SCALE GENOMIC DNA]</scope>
    <source>
        <strain evidence="5 6">NIES-4468</strain>
    </source>
</reference>
<comment type="caution">
    <text evidence="5">The sequence shown here is derived from an EMBL/GenBank/DDBJ whole genome shotgun (WGS) entry which is preliminary data.</text>
</comment>
<keyword evidence="2" id="KW-0812">Transmembrane</keyword>
<dbReference type="InterPro" id="IPR001245">
    <property type="entry name" value="Ser-Thr/Tyr_kinase_cat_dom"/>
</dbReference>
<gene>
    <name evidence="5" type="ORF">VaNZ11_005766</name>
</gene>
<feature type="transmembrane region" description="Helical" evidence="2">
    <location>
        <begin position="410"/>
        <end position="432"/>
    </location>
</feature>
<feature type="domain" description="Protein kinase" evidence="4">
    <location>
        <begin position="724"/>
        <end position="999"/>
    </location>
</feature>
<dbReference type="PANTHER" id="PTHR44329">
    <property type="entry name" value="SERINE/THREONINE-PROTEIN KINASE TNNI3K-RELATED"/>
    <property type="match status" value="1"/>
</dbReference>
<feature type="compositionally biased region" description="Low complexity" evidence="1">
    <location>
        <begin position="583"/>
        <end position="598"/>
    </location>
</feature>
<dbReference type="PANTHER" id="PTHR44329:SF214">
    <property type="entry name" value="PROTEIN KINASE DOMAIN-CONTAINING PROTEIN"/>
    <property type="match status" value="1"/>
</dbReference>
<dbReference type="InterPro" id="IPR051681">
    <property type="entry name" value="Ser/Thr_Kinases-Pseudokinases"/>
</dbReference>
<evidence type="ECO:0000256" key="3">
    <source>
        <dbReference type="SAM" id="SignalP"/>
    </source>
</evidence>
<keyword evidence="6" id="KW-1185">Reference proteome</keyword>
<feature type="region of interest" description="Disordered" evidence="1">
    <location>
        <begin position="126"/>
        <end position="153"/>
    </location>
</feature>
<name>A0ABQ5S1B8_9CHLO</name>
<sequence length="1006" mass="103322">MRPLRRPRLAVALALAFFIWLCSGVITITIAAVPATPPPSLPGLCFVDSVQSLLQALSNPQCDLLRIEGPGLTLTQASWAAAVATLSNTSSSMAAATAAAKGGGSSSSASLPPPLPLQITRNVTLEGVGSSNNNSSGSTPSSTPSSSSSSSSNNNVVLNCGYLKSRIAVAAGVTVTIRSLTLLNCRQPSALLVAGVDLLAVNGGSWLVLENVTYKCALCPPLADAVRMAETALRPTAAATGPGQPQQQVVSLVRSNSSSSTCVTPPSTFVAADCVREAILFEDFAQNATEVCPGGVRRPSGGVILYRSVTVQCTRVLNSSCVAVKGLTACAHEAAAVSEEGNGDAVQLALWDTFDMTPLAAAAVTVARTAATGGVLDAPASPLPAAPMVLAAAAAATVVSSTSDSSARRLLAIIVPSAGGGVALIFVFAGLITWTRKRKKFAPCPIGIKEAYEGVVFVGLSQGSETPEQPTDANMDDINLHLRIDGRGEAVPGSGKARMAAKRAELGPEEVVSDGAWSGDGHQHAPSWDGAIDGQPRGSTSITVSNCTSTSGPAIVGIIVASASPATPTAAAATTTATASATAATAGPLKDSATAASPGTPPTPSTPPASGYGYSPGRNVGGATLQPAPPLHPHEYSGNNHHQQQGQYRQYHNHHHHRTNFLNAAAGSGGGGGDDAAATADSDGDGGGGGRSSNTNSSSSSSSSNTLPGASAPVNLILGIDVIVTSQPVLGRSPLGSAMLGQYGQVPVAVKLFHRDCLDGSFEELKALRADMDGLARACCAGRHPNVVEVVGTGETPGGDEVFLLEELMTTHLARVLHEGPGLVLERVLSIALDVALGLSYLHPNIVHQNLKPESVLLDSSLTAKVADYGLGRLLVFGQRPHGLAADTVRARYLAPEGFETYSGGGSAVASRAPAAPSADIYSFGVLLWEMLFREVPWSGLDAAQIAVAVGCQQRRLEIPSNSRCPSDLRKLLLQCWEHDPRKRPSATGLVKRISHLLHQERFPRR</sequence>
<dbReference type="InterPro" id="IPR011009">
    <property type="entry name" value="Kinase-like_dom_sf"/>
</dbReference>
<organism evidence="5 6">
    <name type="scientific">Volvox africanus</name>
    <dbReference type="NCBI Taxonomy" id="51714"/>
    <lineage>
        <taxon>Eukaryota</taxon>
        <taxon>Viridiplantae</taxon>
        <taxon>Chlorophyta</taxon>
        <taxon>core chlorophytes</taxon>
        <taxon>Chlorophyceae</taxon>
        <taxon>CS clade</taxon>
        <taxon>Chlamydomonadales</taxon>
        <taxon>Volvocaceae</taxon>
        <taxon>Volvox</taxon>
    </lineage>
</organism>
<dbReference type="Proteomes" id="UP001165090">
    <property type="component" value="Unassembled WGS sequence"/>
</dbReference>
<proteinExistence type="predicted"/>
<protein>
    <recommendedName>
        <fullName evidence="4">Protein kinase domain-containing protein</fullName>
    </recommendedName>
</protein>
<feature type="compositionally biased region" description="Low complexity" evidence="1">
    <location>
        <begin position="638"/>
        <end position="650"/>
    </location>
</feature>
<dbReference type="PROSITE" id="PS50011">
    <property type="entry name" value="PROTEIN_KINASE_DOM"/>
    <property type="match status" value="1"/>
</dbReference>
<feature type="chain" id="PRO_5045670124" description="Protein kinase domain-containing protein" evidence="3">
    <location>
        <begin position="25"/>
        <end position="1006"/>
    </location>
</feature>
<accession>A0ABQ5S1B8</accession>
<evidence type="ECO:0000256" key="2">
    <source>
        <dbReference type="SAM" id="Phobius"/>
    </source>
</evidence>
<feature type="region of interest" description="Disordered" evidence="1">
    <location>
        <begin position="583"/>
        <end position="708"/>
    </location>
</feature>
<dbReference type="EMBL" id="BSDZ01000014">
    <property type="protein sequence ID" value="GLI63051.1"/>
    <property type="molecule type" value="Genomic_DNA"/>
</dbReference>
<feature type="compositionally biased region" description="Low complexity" evidence="1">
    <location>
        <begin position="692"/>
        <end position="708"/>
    </location>
</feature>
<feature type="region of interest" description="Disordered" evidence="1">
    <location>
        <begin position="515"/>
        <end position="540"/>
    </location>
</feature>
<dbReference type="Gene3D" id="1.10.510.10">
    <property type="entry name" value="Transferase(Phosphotransferase) domain 1"/>
    <property type="match status" value="1"/>
</dbReference>
<dbReference type="InterPro" id="IPR000719">
    <property type="entry name" value="Prot_kinase_dom"/>
</dbReference>
<dbReference type="Pfam" id="PF07714">
    <property type="entry name" value="PK_Tyr_Ser-Thr"/>
    <property type="match status" value="1"/>
</dbReference>
<keyword evidence="2" id="KW-1133">Transmembrane helix</keyword>